<name>A0A1X7AS30_9GAMM</name>
<evidence type="ECO:0000256" key="5">
    <source>
        <dbReference type="ARBA" id="ARBA00023163"/>
    </source>
</evidence>
<dbReference type="Pfam" id="PF00486">
    <property type="entry name" value="Trans_reg_C"/>
    <property type="match status" value="1"/>
</dbReference>
<dbReference type="GO" id="GO:0006355">
    <property type="term" value="P:regulation of DNA-templated transcription"/>
    <property type="evidence" value="ECO:0007669"/>
    <property type="project" value="InterPro"/>
</dbReference>
<dbReference type="GO" id="GO:0032993">
    <property type="term" value="C:protein-DNA complex"/>
    <property type="evidence" value="ECO:0007669"/>
    <property type="project" value="TreeGrafter"/>
</dbReference>
<keyword evidence="1 6" id="KW-0597">Phosphoprotein</keyword>
<dbReference type="GO" id="GO:0000156">
    <property type="term" value="F:phosphorelay response regulator activity"/>
    <property type="evidence" value="ECO:0007669"/>
    <property type="project" value="TreeGrafter"/>
</dbReference>
<feature type="domain" description="Response regulatory" evidence="8">
    <location>
        <begin position="6"/>
        <end position="122"/>
    </location>
</feature>
<dbReference type="AlphaFoldDB" id="A0A1X7AS30"/>
<evidence type="ECO:0000256" key="7">
    <source>
        <dbReference type="PROSITE-ProRule" id="PRU01091"/>
    </source>
</evidence>
<dbReference type="PANTHER" id="PTHR48111:SF21">
    <property type="entry name" value="DNA-BINDING DUAL MASTER TRANSCRIPTIONAL REGULATOR RPAA"/>
    <property type="match status" value="1"/>
</dbReference>
<feature type="DNA-binding region" description="OmpR/PhoB-type" evidence="7">
    <location>
        <begin position="136"/>
        <end position="232"/>
    </location>
</feature>
<evidence type="ECO:0000259" key="9">
    <source>
        <dbReference type="PROSITE" id="PS51755"/>
    </source>
</evidence>
<dbReference type="InterPro" id="IPR001789">
    <property type="entry name" value="Sig_transdc_resp-reg_receiver"/>
</dbReference>
<dbReference type="PROSITE" id="PS51755">
    <property type="entry name" value="OMPR_PHOB"/>
    <property type="match status" value="1"/>
</dbReference>
<keyword evidence="5" id="KW-0804">Transcription</keyword>
<dbReference type="PANTHER" id="PTHR48111">
    <property type="entry name" value="REGULATOR OF RPOS"/>
    <property type="match status" value="1"/>
</dbReference>
<dbReference type="NCBIfam" id="TIGR03787">
    <property type="entry name" value="marine_sort_RR"/>
    <property type="match status" value="1"/>
</dbReference>
<dbReference type="GO" id="GO:0005829">
    <property type="term" value="C:cytosol"/>
    <property type="evidence" value="ECO:0007669"/>
    <property type="project" value="TreeGrafter"/>
</dbReference>
<dbReference type="PROSITE" id="PS50110">
    <property type="entry name" value="RESPONSE_REGULATORY"/>
    <property type="match status" value="1"/>
</dbReference>
<dbReference type="Gene3D" id="1.10.10.10">
    <property type="entry name" value="Winged helix-like DNA-binding domain superfamily/Winged helix DNA-binding domain"/>
    <property type="match status" value="1"/>
</dbReference>
<dbReference type="Proteomes" id="UP000196573">
    <property type="component" value="Unassembled WGS sequence"/>
</dbReference>
<evidence type="ECO:0000313" key="10">
    <source>
        <dbReference type="EMBL" id="SMA50237.1"/>
    </source>
</evidence>
<dbReference type="CDD" id="cd00383">
    <property type="entry name" value="trans_reg_C"/>
    <property type="match status" value="1"/>
</dbReference>
<reference evidence="10 11" key="1">
    <citation type="submission" date="2017-03" db="EMBL/GenBank/DDBJ databases">
        <authorList>
            <person name="Afonso C.L."/>
            <person name="Miller P.J."/>
            <person name="Scott M.A."/>
            <person name="Spackman E."/>
            <person name="Goraichik I."/>
            <person name="Dimitrov K.M."/>
            <person name="Suarez D.L."/>
            <person name="Swayne D.E."/>
        </authorList>
    </citation>
    <scope>NUCLEOTIDE SEQUENCE [LARGE SCALE GENOMIC DNA]</scope>
    <source>
        <strain evidence="10">SB41UT1</strain>
    </source>
</reference>
<sequence length="235" mass="26646">MDMARTIAIVEDEPAIAANYRDAFERYGFSVRCYSDRESAMAGFRLALPDLAVIDVGLGDEMEGGFDLCRELRSMAPQLPIVFLTARGDELDVISGLRLGADDYLTKDISIAHMMARVHALLRRMERISQPQAEADETLERGDLAINVDRMLVTWKGQPLDLTVTEFWIVHCLAHYPGQVRNRQQLMDAARTVLDNNTITSHIKRIRRKFQSLDDGFNEIETAYGMGYRWSSRTG</sequence>
<dbReference type="SMART" id="SM00862">
    <property type="entry name" value="Trans_reg_C"/>
    <property type="match status" value="1"/>
</dbReference>
<evidence type="ECO:0000313" key="11">
    <source>
        <dbReference type="Proteomes" id="UP000196573"/>
    </source>
</evidence>
<keyword evidence="4 7" id="KW-0238">DNA-binding</keyword>
<evidence type="ECO:0000256" key="6">
    <source>
        <dbReference type="PROSITE-ProRule" id="PRU00169"/>
    </source>
</evidence>
<evidence type="ECO:0000256" key="1">
    <source>
        <dbReference type="ARBA" id="ARBA00022553"/>
    </source>
</evidence>
<proteinExistence type="predicted"/>
<dbReference type="InterPro" id="IPR011006">
    <property type="entry name" value="CheY-like_superfamily"/>
</dbReference>
<dbReference type="SUPFAM" id="SSF52172">
    <property type="entry name" value="CheY-like"/>
    <property type="match status" value="1"/>
</dbReference>
<gene>
    <name evidence="10" type="primary">creB</name>
    <name evidence="10" type="ORF">EHSB41UT_04030</name>
</gene>
<dbReference type="EMBL" id="FWPT01000011">
    <property type="protein sequence ID" value="SMA50237.1"/>
    <property type="molecule type" value="Genomic_DNA"/>
</dbReference>
<keyword evidence="11" id="KW-1185">Reference proteome</keyword>
<dbReference type="GO" id="GO:0000976">
    <property type="term" value="F:transcription cis-regulatory region binding"/>
    <property type="evidence" value="ECO:0007669"/>
    <property type="project" value="TreeGrafter"/>
</dbReference>
<feature type="modified residue" description="4-aspartylphosphate" evidence="6">
    <location>
        <position position="55"/>
    </location>
</feature>
<organism evidence="10 11">
    <name type="scientific">Parendozoicomonas haliclonae</name>
    <dbReference type="NCBI Taxonomy" id="1960125"/>
    <lineage>
        <taxon>Bacteria</taxon>
        <taxon>Pseudomonadati</taxon>
        <taxon>Pseudomonadota</taxon>
        <taxon>Gammaproteobacteria</taxon>
        <taxon>Oceanospirillales</taxon>
        <taxon>Endozoicomonadaceae</taxon>
        <taxon>Parendozoicomonas</taxon>
    </lineage>
</organism>
<dbReference type="InterPro" id="IPR022305">
    <property type="entry name" value="Response_regulator"/>
</dbReference>
<dbReference type="InterPro" id="IPR001867">
    <property type="entry name" value="OmpR/PhoB-type_DNA-bd"/>
</dbReference>
<evidence type="ECO:0000259" key="8">
    <source>
        <dbReference type="PROSITE" id="PS50110"/>
    </source>
</evidence>
<dbReference type="InterPro" id="IPR039420">
    <property type="entry name" value="WalR-like"/>
</dbReference>
<protein>
    <submittedName>
        <fullName evidence="10">Transcriptional regulatory protein CreB</fullName>
    </submittedName>
</protein>
<evidence type="ECO:0000256" key="2">
    <source>
        <dbReference type="ARBA" id="ARBA00023012"/>
    </source>
</evidence>
<dbReference type="SMART" id="SM00448">
    <property type="entry name" value="REC"/>
    <property type="match status" value="1"/>
</dbReference>
<dbReference type="InterPro" id="IPR036388">
    <property type="entry name" value="WH-like_DNA-bd_sf"/>
</dbReference>
<dbReference type="Gene3D" id="3.40.50.2300">
    <property type="match status" value="1"/>
</dbReference>
<keyword evidence="2" id="KW-0902">Two-component regulatory system</keyword>
<keyword evidence="3" id="KW-0805">Transcription regulation</keyword>
<feature type="domain" description="OmpR/PhoB-type" evidence="9">
    <location>
        <begin position="136"/>
        <end position="232"/>
    </location>
</feature>
<dbReference type="Pfam" id="PF00072">
    <property type="entry name" value="Response_reg"/>
    <property type="match status" value="1"/>
</dbReference>
<evidence type="ECO:0000256" key="4">
    <source>
        <dbReference type="ARBA" id="ARBA00023125"/>
    </source>
</evidence>
<accession>A0A1X7AS30</accession>
<evidence type="ECO:0000256" key="3">
    <source>
        <dbReference type="ARBA" id="ARBA00023015"/>
    </source>
</evidence>
<dbReference type="Gene3D" id="6.10.250.690">
    <property type="match status" value="1"/>
</dbReference>